<feature type="domain" description="TonB C-terminal" evidence="12">
    <location>
        <begin position="185"/>
        <end position="276"/>
    </location>
</feature>
<proteinExistence type="inferred from homology"/>
<keyword evidence="6 11" id="KW-0812">Transmembrane</keyword>
<evidence type="ECO:0000313" key="14">
    <source>
        <dbReference type="Proteomes" id="UP001500841"/>
    </source>
</evidence>
<dbReference type="InterPro" id="IPR037682">
    <property type="entry name" value="TonB_C"/>
</dbReference>
<accession>A0ABP7X2J8</accession>
<evidence type="ECO:0000256" key="3">
    <source>
        <dbReference type="ARBA" id="ARBA00022448"/>
    </source>
</evidence>
<dbReference type="InterPro" id="IPR051045">
    <property type="entry name" value="TonB-dependent_transducer"/>
</dbReference>
<comment type="similarity">
    <text evidence="2">Belongs to the TonB family.</text>
</comment>
<dbReference type="PANTHER" id="PTHR33446:SF2">
    <property type="entry name" value="PROTEIN TONB"/>
    <property type="match status" value="1"/>
</dbReference>
<evidence type="ECO:0000256" key="11">
    <source>
        <dbReference type="SAM" id="Phobius"/>
    </source>
</evidence>
<feature type="region of interest" description="Disordered" evidence="10">
    <location>
        <begin position="147"/>
        <end position="170"/>
    </location>
</feature>
<dbReference type="Pfam" id="PF03544">
    <property type="entry name" value="TonB_C"/>
    <property type="match status" value="1"/>
</dbReference>
<keyword evidence="9 11" id="KW-0472">Membrane</keyword>
<reference evidence="14" key="1">
    <citation type="journal article" date="2019" name="Int. J. Syst. Evol. Microbiol.">
        <title>The Global Catalogue of Microorganisms (GCM) 10K type strain sequencing project: providing services to taxonomists for standard genome sequencing and annotation.</title>
        <authorList>
            <consortium name="The Broad Institute Genomics Platform"/>
            <consortium name="The Broad Institute Genome Sequencing Center for Infectious Disease"/>
            <person name="Wu L."/>
            <person name="Ma J."/>
        </authorList>
    </citation>
    <scope>NUCLEOTIDE SEQUENCE [LARGE SCALE GENOMIC DNA]</scope>
    <source>
        <strain evidence="14">JCM 17085</strain>
    </source>
</reference>
<dbReference type="NCBIfam" id="TIGR01352">
    <property type="entry name" value="tonB_Cterm"/>
    <property type="match status" value="1"/>
</dbReference>
<evidence type="ECO:0000313" key="13">
    <source>
        <dbReference type="EMBL" id="GAA4102577.1"/>
    </source>
</evidence>
<organism evidence="13 14">
    <name type="scientific">Mucilaginibacter panaciglaebae</name>
    <dbReference type="NCBI Taxonomy" id="502331"/>
    <lineage>
        <taxon>Bacteria</taxon>
        <taxon>Pseudomonadati</taxon>
        <taxon>Bacteroidota</taxon>
        <taxon>Sphingobacteriia</taxon>
        <taxon>Sphingobacteriales</taxon>
        <taxon>Sphingobacteriaceae</taxon>
        <taxon>Mucilaginibacter</taxon>
    </lineage>
</organism>
<dbReference type="PRINTS" id="PR01374">
    <property type="entry name" value="TONBPROTEIN"/>
</dbReference>
<evidence type="ECO:0000256" key="9">
    <source>
        <dbReference type="ARBA" id="ARBA00023136"/>
    </source>
</evidence>
<evidence type="ECO:0000256" key="8">
    <source>
        <dbReference type="ARBA" id="ARBA00022989"/>
    </source>
</evidence>
<evidence type="ECO:0000256" key="2">
    <source>
        <dbReference type="ARBA" id="ARBA00006555"/>
    </source>
</evidence>
<dbReference type="InterPro" id="IPR006260">
    <property type="entry name" value="TonB/TolA_C"/>
</dbReference>
<dbReference type="Gene3D" id="3.30.1150.10">
    <property type="match status" value="1"/>
</dbReference>
<dbReference type="Proteomes" id="UP001500841">
    <property type="component" value="Unassembled WGS sequence"/>
</dbReference>
<dbReference type="RefSeq" id="WP_345106190.1">
    <property type="nucleotide sequence ID" value="NZ_BAABCV010000011.1"/>
</dbReference>
<evidence type="ECO:0000256" key="7">
    <source>
        <dbReference type="ARBA" id="ARBA00022927"/>
    </source>
</evidence>
<keyword evidence="7" id="KW-0653">Protein transport</keyword>
<protein>
    <submittedName>
        <fullName evidence="13">Energy transducer TonB</fullName>
    </submittedName>
</protein>
<evidence type="ECO:0000256" key="1">
    <source>
        <dbReference type="ARBA" id="ARBA00004383"/>
    </source>
</evidence>
<evidence type="ECO:0000256" key="5">
    <source>
        <dbReference type="ARBA" id="ARBA00022519"/>
    </source>
</evidence>
<comment type="caution">
    <text evidence="13">The sequence shown here is derived from an EMBL/GenBank/DDBJ whole genome shotgun (WGS) entry which is preliminary data.</text>
</comment>
<sequence length="276" mass="29824">MLISNFNLCKSEWLELVFAKRNKEYGAYYIRQHHSETVLKSFVIGVFSVAVLVGVIGIIIKPKPITNPMRMVNTELQVYKIPPAPKVQPPKPKVEAPKPAAAASIPINTTRFVPMVVTPDPIAVEPPKIEDLKGSVGQADIKTGVAGISTGDGSNKSGIGTGAGDSESTTNEPFTAVEVMPQPVGGDAAWARFLQSNIHYPDKAMENEVSGKVFVTFIIEKDGHISNVKVERGPGFGTEEEAVRVLKLAKPWKPGMQNGRAVRVQLTLPVVFTLSN</sequence>
<keyword evidence="4" id="KW-1003">Cell membrane</keyword>
<keyword evidence="8 11" id="KW-1133">Transmembrane helix</keyword>
<evidence type="ECO:0000256" key="10">
    <source>
        <dbReference type="SAM" id="MobiDB-lite"/>
    </source>
</evidence>
<dbReference type="EMBL" id="BAABCV010000011">
    <property type="protein sequence ID" value="GAA4102577.1"/>
    <property type="molecule type" value="Genomic_DNA"/>
</dbReference>
<keyword evidence="5" id="KW-0997">Cell inner membrane</keyword>
<keyword evidence="14" id="KW-1185">Reference proteome</keyword>
<comment type="subcellular location">
    <subcellularLocation>
        <location evidence="1">Cell inner membrane</location>
        <topology evidence="1">Single-pass membrane protein</topology>
        <orientation evidence="1">Periplasmic side</orientation>
    </subcellularLocation>
</comment>
<evidence type="ECO:0000256" key="6">
    <source>
        <dbReference type="ARBA" id="ARBA00022692"/>
    </source>
</evidence>
<dbReference type="PANTHER" id="PTHR33446">
    <property type="entry name" value="PROTEIN TONB-RELATED"/>
    <property type="match status" value="1"/>
</dbReference>
<keyword evidence="3" id="KW-0813">Transport</keyword>
<evidence type="ECO:0000259" key="12">
    <source>
        <dbReference type="PROSITE" id="PS52015"/>
    </source>
</evidence>
<evidence type="ECO:0000256" key="4">
    <source>
        <dbReference type="ARBA" id="ARBA00022475"/>
    </source>
</evidence>
<dbReference type="InterPro" id="IPR003538">
    <property type="entry name" value="TonB"/>
</dbReference>
<gene>
    <name evidence="13" type="ORF">GCM10022392_29600</name>
</gene>
<feature type="transmembrane region" description="Helical" evidence="11">
    <location>
        <begin position="42"/>
        <end position="60"/>
    </location>
</feature>
<dbReference type="PROSITE" id="PS52015">
    <property type="entry name" value="TONB_CTD"/>
    <property type="match status" value="1"/>
</dbReference>
<dbReference type="SUPFAM" id="SSF74653">
    <property type="entry name" value="TolA/TonB C-terminal domain"/>
    <property type="match status" value="1"/>
</dbReference>
<name>A0ABP7X2J8_9SPHI</name>